<feature type="domain" description="Methyltransferase type 11" evidence="2">
    <location>
        <begin position="57"/>
        <end position="156"/>
    </location>
</feature>
<dbReference type="SUPFAM" id="SSF53335">
    <property type="entry name" value="S-adenosyl-L-methionine-dependent methyltransferases"/>
    <property type="match status" value="1"/>
</dbReference>
<protein>
    <submittedName>
        <fullName evidence="3">Methyltransferase</fullName>
    </submittedName>
</protein>
<dbReference type="AlphaFoldDB" id="A0A1W6EUS6"/>
<evidence type="ECO:0000313" key="3">
    <source>
        <dbReference type="EMBL" id="ARK19478.1"/>
    </source>
</evidence>
<evidence type="ECO:0000256" key="1">
    <source>
        <dbReference type="ARBA" id="ARBA00022679"/>
    </source>
</evidence>
<dbReference type="GO" id="GO:0003838">
    <property type="term" value="F:sterol 24-C-methyltransferase activity"/>
    <property type="evidence" value="ECO:0007669"/>
    <property type="project" value="TreeGrafter"/>
</dbReference>
<dbReference type="Pfam" id="PF08241">
    <property type="entry name" value="Methyltransf_11"/>
    <property type="match status" value="1"/>
</dbReference>
<keyword evidence="1 3" id="KW-0808">Transferase</keyword>
<dbReference type="Gene3D" id="3.40.50.150">
    <property type="entry name" value="Vaccinia Virus protein VP39"/>
    <property type="match status" value="1"/>
</dbReference>
<keyword evidence="3" id="KW-0489">Methyltransferase</keyword>
<sequence length="228" mass="24897">MAGIRGTERIHETEVGLQGPELALRYDEMQRHIRDRGWLREKVDSVRDAGIGSGRVLEAGCGPGYLGLEWLAQATGDATLAGIDLSPAMLDRARTNARAYGVSSRTDYTVANVLELPFPDASFDHAFSSASLHEWSDPVTALREIHRVLRPGGAFCVSDLRRDTDRTTLQFMKANIAVDMRPGFLTSVRSAYTVPEAADLLRQAGIRADSVTAVQMGLVIAGRKEKKS</sequence>
<accession>A0A1W6EUS6</accession>
<dbReference type="GO" id="GO:0032259">
    <property type="term" value="P:methylation"/>
    <property type="evidence" value="ECO:0007669"/>
    <property type="project" value="UniProtKB-KW"/>
</dbReference>
<gene>
    <name evidence="3" type="primary">c10D</name>
</gene>
<name>A0A1W6EUS6_9ACTN</name>
<dbReference type="PANTHER" id="PTHR44068">
    <property type="entry name" value="ZGC:194242"/>
    <property type="match status" value="1"/>
</dbReference>
<dbReference type="InterPro" id="IPR029063">
    <property type="entry name" value="SAM-dependent_MTases_sf"/>
</dbReference>
<proteinExistence type="predicted"/>
<dbReference type="InterPro" id="IPR050447">
    <property type="entry name" value="Erg6_SMT_methyltransf"/>
</dbReference>
<evidence type="ECO:0000259" key="2">
    <source>
        <dbReference type="Pfam" id="PF08241"/>
    </source>
</evidence>
<dbReference type="InterPro" id="IPR013216">
    <property type="entry name" value="Methyltransf_11"/>
</dbReference>
<dbReference type="EMBL" id="KY379149">
    <property type="protein sequence ID" value="ARK19478.1"/>
    <property type="molecule type" value="Genomic_DNA"/>
</dbReference>
<dbReference type="GO" id="GO:0016126">
    <property type="term" value="P:sterol biosynthetic process"/>
    <property type="evidence" value="ECO:0007669"/>
    <property type="project" value="TreeGrafter"/>
</dbReference>
<organism evidence="3">
    <name type="scientific">Streptomyces zelensis</name>
    <dbReference type="NCBI Taxonomy" id="1981977"/>
    <lineage>
        <taxon>Bacteria</taxon>
        <taxon>Bacillati</taxon>
        <taxon>Actinomycetota</taxon>
        <taxon>Actinomycetes</taxon>
        <taxon>Kitasatosporales</taxon>
        <taxon>Streptomycetaceae</taxon>
        <taxon>Streptomyces</taxon>
    </lineage>
</organism>
<dbReference type="PANTHER" id="PTHR44068:SF1">
    <property type="entry name" value="HYPOTHETICAL LOC100005854"/>
    <property type="match status" value="1"/>
</dbReference>
<dbReference type="CDD" id="cd02440">
    <property type="entry name" value="AdoMet_MTases"/>
    <property type="match status" value="1"/>
</dbReference>
<reference evidence="3" key="1">
    <citation type="journal article" date="2017" name="ACS Chem. Biol.">
        <title>Unified Biosynthetic Origin of the Benzodipyrrole Subunits in CC-1065.</title>
        <authorList>
            <person name="Wu S."/>
            <person name="Jian X.H."/>
            <person name="Yuan H."/>
            <person name="Jin W.B."/>
            <person name="Yin Y."/>
            <person name="Wang L.Y."/>
            <person name="Zhao J."/>
            <person name="Tang G.L."/>
        </authorList>
    </citation>
    <scope>NUCLEOTIDE SEQUENCE</scope>
    <source>
        <strain evidence="3">NRRL 11183</strain>
    </source>
</reference>